<dbReference type="STRING" id="745368.SAMN02745178_00400"/>
<dbReference type="SUPFAM" id="SSF47413">
    <property type="entry name" value="lambda repressor-like DNA-binding domains"/>
    <property type="match status" value="1"/>
</dbReference>
<dbReference type="GeneID" id="93336894"/>
<dbReference type="Pfam" id="PF01381">
    <property type="entry name" value="HTH_3"/>
    <property type="match status" value="1"/>
</dbReference>
<dbReference type="Gene3D" id="1.10.260.40">
    <property type="entry name" value="lambda repressor-like DNA-binding domains"/>
    <property type="match status" value="1"/>
</dbReference>
<accession>A0A1T4WE62</accession>
<evidence type="ECO:0000259" key="3">
    <source>
        <dbReference type="PROSITE" id="PS50943"/>
    </source>
</evidence>
<dbReference type="Proteomes" id="UP000190286">
    <property type="component" value="Unassembled WGS sequence"/>
</dbReference>
<name>A0A1T4WE62_9FIRM</name>
<proteinExistence type="predicted"/>
<dbReference type="AlphaFoldDB" id="A0A1T4WE62"/>
<reference evidence="4 5" key="1">
    <citation type="submission" date="2017-02" db="EMBL/GenBank/DDBJ databases">
        <authorList>
            <person name="Peterson S.W."/>
        </authorList>
    </citation>
    <scope>NUCLEOTIDE SEQUENCE [LARGE SCALE GENOMIC DNA]</scope>
    <source>
        <strain evidence="4 5">ATCC 27749</strain>
    </source>
</reference>
<keyword evidence="1" id="KW-0238">DNA-binding</keyword>
<dbReference type="PANTHER" id="PTHR46558">
    <property type="entry name" value="TRACRIPTIONAL REGULATORY PROTEIN-RELATED-RELATED"/>
    <property type="match status" value="1"/>
</dbReference>
<keyword evidence="5" id="KW-1185">Reference proteome</keyword>
<evidence type="ECO:0000256" key="1">
    <source>
        <dbReference type="ARBA" id="ARBA00023125"/>
    </source>
</evidence>
<evidence type="ECO:0000313" key="4">
    <source>
        <dbReference type="EMBL" id="SKA75308.1"/>
    </source>
</evidence>
<dbReference type="PANTHER" id="PTHR46558:SF4">
    <property type="entry name" value="DNA-BIDING PHAGE PROTEIN"/>
    <property type="match status" value="1"/>
</dbReference>
<evidence type="ECO:0000313" key="5">
    <source>
        <dbReference type="Proteomes" id="UP000190286"/>
    </source>
</evidence>
<feature type="transmembrane region" description="Helical" evidence="2">
    <location>
        <begin position="96"/>
        <end position="119"/>
    </location>
</feature>
<dbReference type="SMART" id="SM00530">
    <property type="entry name" value="HTH_XRE"/>
    <property type="match status" value="1"/>
</dbReference>
<dbReference type="GO" id="GO:0003677">
    <property type="term" value="F:DNA binding"/>
    <property type="evidence" value="ECO:0007669"/>
    <property type="project" value="UniProtKB-KW"/>
</dbReference>
<dbReference type="RefSeq" id="WP_078783419.1">
    <property type="nucleotide sequence ID" value="NZ_FUYF01000002.1"/>
</dbReference>
<keyword evidence="2" id="KW-1133">Transmembrane helix</keyword>
<organism evidence="4 5">
    <name type="scientific">Gemmiger formicilis</name>
    <dbReference type="NCBI Taxonomy" id="745368"/>
    <lineage>
        <taxon>Bacteria</taxon>
        <taxon>Bacillati</taxon>
        <taxon>Bacillota</taxon>
        <taxon>Clostridia</taxon>
        <taxon>Eubacteriales</taxon>
        <taxon>Gemmiger</taxon>
    </lineage>
</organism>
<dbReference type="InterPro" id="IPR001387">
    <property type="entry name" value="Cro/C1-type_HTH"/>
</dbReference>
<protein>
    <submittedName>
        <fullName evidence="4">Transcriptional regulator, contains XRE-family HTH domain</fullName>
    </submittedName>
</protein>
<dbReference type="PROSITE" id="PS50943">
    <property type="entry name" value="HTH_CROC1"/>
    <property type="match status" value="1"/>
</dbReference>
<keyword evidence="2" id="KW-0472">Membrane</keyword>
<gene>
    <name evidence="4" type="ORF">SAMN02745178_00400</name>
</gene>
<evidence type="ECO:0000256" key="2">
    <source>
        <dbReference type="SAM" id="Phobius"/>
    </source>
</evidence>
<sequence>MTLGQNIQNARRAQGLSQEALAEKIGVSRQALGKWEKDTALPGLDNLQALAAALGIGVDALLGTENADPAVPAVTLDALRDLLAARDAEEKRRRRLWGCAGGAAFIVLAGLLAGVALQYERQISALNQNYAAIQSSYAAQQAELSAQISELQDAVRMGEATVLDWRWLPVDKLHRDADKSWMPVQVQVTPRTTRGGVTARLAVRCGDDTQLYEMTAAPDGSFAADGIVFTVGSTYELSVQWTADGVTTNETLGTVDFNDEMTEPQIIWGAAGSSLDFGYFVQRVGNKQYRLTLTCYPVEVQVDAPPWMQPAQVEIDLRLNGDAGEPTATAVLDCEGESSYGNSSRIESVWNGTFYSEDAANGWEYDGETMPKYVVRVTDTNGDVWTEEMPLSKR</sequence>
<dbReference type="OrthoDB" id="9801008at2"/>
<dbReference type="InterPro" id="IPR010982">
    <property type="entry name" value="Lambda_DNA-bd_dom_sf"/>
</dbReference>
<keyword evidence="2" id="KW-0812">Transmembrane</keyword>
<dbReference type="EMBL" id="FUYF01000002">
    <property type="protein sequence ID" value="SKA75308.1"/>
    <property type="molecule type" value="Genomic_DNA"/>
</dbReference>
<dbReference type="CDD" id="cd00093">
    <property type="entry name" value="HTH_XRE"/>
    <property type="match status" value="1"/>
</dbReference>
<feature type="domain" description="HTH cro/C1-type" evidence="3">
    <location>
        <begin position="7"/>
        <end position="61"/>
    </location>
</feature>